<comment type="caution">
    <text evidence="2">The sequence shown here is derived from an EMBL/GenBank/DDBJ whole genome shotgun (WGS) entry which is preliminary data.</text>
</comment>
<protein>
    <submittedName>
        <fullName evidence="2">Uncharacterized protein</fullName>
    </submittedName>
</protein>
<dbReference type="EMBL" id="JWZX01002513">
    <property type="protein sequence ID" value="KOO28797.1"/>
    <property type="molecule type" value="Genomic_DNA"/>
</dbReference>
<evidence type="ECO:0000313" key="2">
    <source>
        <dbReference type="EMBL" id="KOO28797.1"/>
    </source>
</evidence>
<accession>A0A0M0JR56</accession>
<dbReference type="Proteomes" id="UP000037460">
    <property type="component" value="Unassembled WGS sequence"/>
</dbReference>
<gene>
    <name evidence="2" type="ORF">Ctob_013314</name>
</gene>
<proteinExistence type="predicted"/>
<evidence type="ECO:0000313" key="3">
    <source>
        <dbReference type="Proteomes" id="UP000037460"/>
    </source>
</evidence>
<keyword evidence="3" id="KW-1185">Reference proteome</keyword>
<reference evidence="3" key="1">
    <citation type="journal article" date="2015" name="PLoS Genet.">
        <title>Genome Sequence and Transcriptome Analyses of Chrysochromulina tobin: Metabolic Tools for Enhanced Algal Fitness in the Prominent Order Prymnesiales (Haptophyceae).</title>
        <authorList>
            <person name="Hovde B.T."/>
            <person name="Deodato C.R."/>
            <person name="Hunsperger H.M."/>
            <person name="Ryken S.A."/>
            <person name="Yost W."/>
            <person name="Jha R.K."/>
            <person name="Patterson J."/>
            <person name="Monnat R.J. Jr."/>
            <person name="Barlow S.B."/>
            <person name="Starkenburg S.R."/>
            <person name="Cattolico R.A."/>
        </authorList>
    </citation>
    <scope>NUCLEOTIDE SEQUENCE</scope>
    <source>
        <strain evidence="3">CCMP291</strain>
    </source>
</reference>
<feature type="region of interest" description="Disordered" evidence="1">
    <location>
        <begin position="298"/>
        <end position="317"/>
    </location>
</feature>
<dbReference type="AlphaFoldDB" id="A0A0M0JR56"/>
<evidence type="ECO:0000256" key="1">
    <source>
        <dbReference type="SAM" id="MobiDB-lite"/>
    </source>
</evidence>
<sequence length="339" mass="37002">MEEIKKKMDEAAREAKAAAVKGKGLEPTQWRFCWAPGPLAVDGNLQPTLAPLAHLLKQYGFLAEDGQSSANHIADGVIVSLERSPEGWVAKPSGVVPEIKPEIKPLSKIEAEPTSPPQSPMKGYQGGFGDQLGAQITSPFSEPLIVTPKPTGVWGKVVDVFNDVRKVADSLNNGHEFIVAAVTPWDRHLKTAFKHFLNANGATPPLRTGYGLGTEWNIEAITALQSFLRARGFTELALTNKMGLFGTVAFGWCEDDPTTKALQLFLNTQMVGSDGKGFKRSFGGPTLRVDADADIEFKRPFSGSPQKQKDNAEAEMEQEEFNEFKFWKQNSPSFVPAMA</sequence>
<organism evidence="2 3">
    <name type="scientific">Chrysochromulina tobinii</name>
    <dbReference type="NCBI Taxonomy" id="1460289"/>
    <lineage>
        <taxon>Eukaryota</taxon>
        <taxon>Haptista</taxon>
        <taxon>Haptophyta</taxon>
        <taxon>Prymnesiophyceae</taxon>
        <taxon>Prymnesiales</taxon>
        <taxon>Chrysochromulinaceae</taxon>
        <taxon>Chrysochromulina</taxon>
    </lineage>
</organism>
<name>A0A0M0JR56_9EUKA</name>